<keyword evidence="2" id="KW-1133">Transmembrane helix</keyword>
<dbReference type="AlphaFoldDB" id="A0A4U6XQ91"/>
<keyword evidence="4" id="KW-1185">Reference proteome</keyword>
<feature type="transmembrane region" description="Helical" evidence="2">
    <location>
        <begin position="497"/>
        <end position="519"/>
    </location>
</feature>
<evidence type="ECO:0000313" key="4">
    <source>
        <dbReference type="Proteomes" id="UP000310108"/>
    </source>
</evidence>
<dbReference type="Pfam" id="PF11374">
    <property type="entry name" value="DUF3176"/>
    <property type="match status" value="1"/>
</dbReference>
<evidence type="ECO:0000256" key="1">
    <source>
        <dbReference type="SAM" id="MobiDB-lite"/>
    </source>
</evidence>
<feature type="transmembrane region" description="Helical" evidence="2">
    <location>
        <begin position="51"/>
        <end position="73"/>
    </location>
</feature>
<keyword evidence="2" id="KW-0472">Membrane</keyword>
<reference evidence="3 4" key="1">
    <citation type="journal article" date="2019" name="PLoS ONE">
        <title>Comparative genome analysis indicates high evolutionary potential of pathogenicity genes in Colletotrichum tanaceti.</title>
        <authorList>
            <person name="Lelwala R.V."/>
            <person name="Korhonen P.K."/>
            <person name="Young N.D."/>
            <person name="Scott J.B."/>
            <person name="Ades P.A."/>
            <person name="Gasser R.B."/>
            <person name="Taylor P.W.J."/>
        </authorList>
    </citation>
    <scope>NUCLEOTIDE SEQUENCE [LARGE SCALE GENOMIC DNA]</scope>
    <source>
        <strain evidence="3">BRIP57314</strain>
    </source>
</reference>
<dbReference type="STRING" id="1306861.A0A4U6XQ91"/>
<keyword evidence="2" id="KW-0812">Transmembrane</keyword>
<feature type="region of interest" description="Disordered" evidence="1">
    <location>
        <begin position="1"/>
        <end position="23"/>
    </location>
</feature>
<evidence type="ECO:0000313" key="3">
    <source>
        <dbReference type="EMBL" id="TKW57941.1"/>
    </source>
</evidence>
<dbReference type="Proteomes" id="UP000310108">
    <property type="component" value="Unassembled WGS sequence"/>
</dbReference>
<dbReference type="InterPro" id="IPR021514">
    <property type="entry name" value="DUF3176"/>
</dbReference>
<protein>
    <submittedName>
        <fullName evidence="3">Uncharacterized protein</fullName>
    </submittedName>
</protein>
<sequence>MLSWPSIMSGTHRDPKPKGYKPARAYEVDSESPSLHPTKYKRYSIFSGAEWLLEILTSILSLILLAAIAYIFWRVDGEPLSAWTLPISLNALISVMTTACSAALMHGVSEFISQLKWLQFKNERERLENFQKFDEASRGPWGSLKFLASVKWNLATIGAFVTIARLSFAPLAQQVVKIDERFAITKDDSVTFGYAHMYERGIGRILANAGVGGIPQDPSMQAAILQGLYNISSPATFSCPGACIWHGSYVSLGFKSECKNVTQETLRSEDCFKNTNDVVTYCNMTTPGGVGISTRRVTTDSGTSFRMNVSAMTGSSGAAQTILSDSFPEIVRFAIYRSTSDHNFQPFDVNITECSLSLAAHKYSKANANGTAFSFENTQIVDVGGRDSWQWEGSLSSHPIFTNESKVDGIPALAISWHDLRAVQNFFESDTFVTEWVDGNYENKYIGLSAALAGDVDIEKRFEKMAVSMTDYVRSGPNSEFAYGEKMESEPFVSIRWYFMIGPVAIELTALLFATFTIIKNRKSRQVPLWKSSALAVLACEHEKKSGTIKTKAKDIKQIEKSAKETLVWLD</sequence>
<gene>
    <name evidence="3" type="ORF">CTA1_3061</name>
</gene>
<dbReference type="PANTHER" id="PTHR35394:SF5">
    <property type="entry name" value="DUF3176 DOMAIN-CONTAINING PROTEIN"/>
    <property type="match status" value="1"/>
</dbReference>
<proteinExistence type="predicted"/>
<evidence type="ECO:0000256" key="2">
    <source>
        <dbReference type="SAM" id="Phobius"/>
    </source>
</evidence>
<organism evidence="3 4">
    <name type="scientific">Colletotrichum tanaceti</name>
    <dbReference type="NCBI Taxonomy" id="1306861"/>
    <lineage>
        <taxon>Eukaryota</taxon>
        <taxon>Fungi</taxon>
        <taxon>Dikarya</taxon>
        <taxon>Ascomycota</taxon>
        <taxon>Pezizomycotina</taxon>
        <taxon>Sordariomycetes</taxon>
        <taxon>Hypocreomycetidae</taxon>
        <taxon>Glomerellales</taxon>
        <taxon>Glomerellaceae</taxon>
        <taxon>Colletotrichum</taxon>
        <taxon>Colletotrichum destructivum species complex</taxon>
    </lineage>
</organism>
<dbReference type="OrthoDB" id="5376804at2759"/>
<dbReference type="PANTHER" id="PTHR35394">
    <property type="entry name" value="DUF3176 DOMAIN-CONTAINING PROTEIN"/>
    <property type="match status" value="1"/>
</dbReference>
<comment type="caution">
    <text evidence="3">The sequence shown here is derived from an EMBL/GenBank/DDBJ whole genome shotgun (WGS) entry which is preliminary data.</text>
</comment>
<dbReference type="EMBL" id="PJEX01000032">
    <property type="protein sequence ID" value="TKW57941.1"/>
    <property type="molecule type" value="Genomic_DNA"/>
</dbReference>
<name>A0A4U6XQ91_9PEZI</name>
<accession>A0A4U6XQ91</accession>
<feature type="transmembrane region" description="Helical" evidence="2">
    <location>
        <begin position="85"/>
        <end position="108"/>
    </location>
</feature>